<accession>A0A5D0MFT4</accession>
<feature type="domain" description="UDP-glucose/GDP-mannose dehydrogenase C-terminal" evidence="5">
    <location>
        <begin position="330"/>
        <end position="423"/>
    </location>
</feature>
<dbReference type="SUPFAM" id="SSF52413">
    <property type="entry name" value="UDP-glucose/GDP-mannose dehydrogenase C-terminal domain"/>
    <property type="match status" value="1"/>
</dbReference>
<keyword evidence="4" id="KW-1133">Transmembrane helix</keyword>
<organism evidence="6 7">
    <name type="scientific">Candidatus Mcinerneyibacterium aminivorans</name>
    <dbReference type="NCBI Taxonomy" id="2703815"/>
    <lineage>
        <taxon>Bacteria</taxon>
        <taxon>Candidatus Macinerneyibacteriota</taxon>
        <taxon>Candidatus Mcinerneyibacteria</taxon>
        <taxon>Candidatus Mcinerneyibacteriales</taxon>
        <taxon>Candidatus Mcinerneyibacteriaceae</taxon>
        <taxon>Candidatus Mcinerneyibacterium</taxon>
    </lineage>
</organism>
<dbReference type="InterPro" id="IPR036291">
    <property type="entry name" value="NAD(P)-bd_dom_sf"/>
</dbReference>
<dbReference type="InterPro" id="IPR014026">
    <property type="entry name" value="UDP-Glc/GDP-Man_DH_dimer"/>
</dbReference>
<evidence type="ECO:0000256" key="4">
    <source>
        <dbReference type="SAM" id="Phobius"/>
    </source>
</evidence>
<dbReference type="EMBL" id="VSIX01000023">
    <property type="protein sequence ID" value="TYB31896.1"/>
    <property type="molecule type" value="Genomic_DNA"/>
</dbReference>
<evidence type="ECO:0000313" key="7">
    <source>
        <dbReference type="Proteomes" id="UP000324143"/>
    </source>
</evidence>
<name>A0A5D0MFT4_9BACT</name>
<dbReference type="NCBIfam" id="TIGR03026">
    <property type="entry name" value="NDP-sugDHase"/>
    <property type="match status" value="1"/>
</dbReference>
<evidence type="ECO:0000313" key="6">
    <source>
        <dbReference type="EMBL" id="TYB31896.1"/>
    </source>
</evidence>
<dbReference type="AlphaFoldDB" id="A0A5D0MFT4"/>
<dbReference type="Proteomes" id="UP000324143">
    <property type="component" value="Unassembled WGS sequence"/>
</dbReference>
<dbReference type="Pfam" id="PF03720">
    <property type="entry name" value="UDPG_MGDP_dh_C"/>
    <property type="match status" value="1"/>
</dbReference>
<evidence type="ECO:0000256" key="1">
    <source>
        <dbReference type="ARBA" id="ARBA00023002"/>
    </source>
</evidence>
<gene>
    <name evidence="6" type="ORF">FXF47_01775</name>
</gene>
<dbReference type="InterPro" id="IPR008927">
    <property type="entry name" value="6-PGluconate_DH-like_C_sf"/>
</dbReference>
<dbReference type="PANTHER" id="PTHR43491">
    <property type="entry name" value="UDP-N-ACETYL-D-MANNOSAMINE DEHYDROGENASE"/>
    <property type="match status" value="1"/>
</dbReference>
<dbReference type="GO" id="GO:0016628">
    <property type="term" value="F:oxidoreductase activity, acting on the CH-CH group of donors, NAD or NADP as acceptor"/>
    <property type="evidence" value="ECO:0007669"/>
    <property type="project" value="InterPro"/>
</dbReference>
<dbReference type="InterPro" id="IPR017476">
    <property type="entry name" value="UDP-Glc/GDP-Man"/>
</dbReference>
<dbReference type="GO" id="GO:0000271">
    <property type="term" value="P:polysaccharide biosynthetic process"/>
    <property type="evidence" value="ECO:0007669"/>
    <property type="project" value="InterPro"/>
</dbReference>
<keyword evidence="7" id="KW-1185">Reference proteome</keyword>
<dbReference type="InterPro" id="IPR028359">
    <property type="entry name" value="UDP_ManNAc/GlcNAc_DH"/>
</dbReference>
<feature type="transmembrane region" description="Helical" evidence="4">
    <location>
        <begin position="12"/>
        <end position="32"/>
    </location>
</feature>
<dbReference type="SUPFAM" id="SSF51735">
    <property type="entry name" value="NAD(P)-binding Rossmann-fold domains"/>
    <property type="match status" value="1"/>
</dbReference>
<dbReference type="PIRSF" id="PIRSF500136">
    <property type="entry name" value="UDP_ManNAc_DH"/>
    <property type="match status" value="1"/>
</dbReference>
<keyword evidence="4" id="KW-0472">Membrane</keyword>
<comment type="caution">
    <text evidence="6">The sequence shown here is derived from an EMBL/GenBank/DDBJ whole genome shotgun (WGS) entry which is preliminary data.</text>
</comment>
<proteinExistence type="inferred from homology"/>
<sequence>MDTLRKKINNKDAVIGIIGLGYVGLPIAVLTAKKGFSTIGFDIQQERTDMVNNGKNYMGDVRDKELKEVTEKNKLWATTDYSYIQKCDVICIAVPTPLDQFKQPNTIYVENSTKDIGKYITKNTLVILESTTYPGTTEEIILPILEKESGLKIGNDIFLSYSPERIDPGNKKYNTQNTPKVIGGVTKTCTEITKLFYKNILEAGVFEVGSPSVAEMEKIFENTFRNINIGLVNEMAILCNKMGIDIWEVIEAASTKPYGFMPFYPGPGIGGHCIPIDPFYLTWKAREYDYHTRLIELSGEINNYMPEYVMERTMKILNKNKIALNDANVLLLGVSYKKDIDDLRESPALKIIDNLKKHGANIYYNDPFVDEFKHRGDYYKSSNLNDLSKYDIVIITTDHSDYNYKNIVKKAELIFDTRNATEGIKDDKIEKL</sequence>
<evidence type="ECO:0000259" key="5">
    <source>
        <dbReference type="SMART" id="SM00984"/>
    </source>
</evidence>
<dbReference type="PANTHER" id="PTHR43491:SF1">
    <property type="entry name" value="UDP-N-ACETYL-D-MANNOSAMINE DEHYDROGENASE"/>
    <property type="match status" value="1"/>
</dbReference>
<dbReference type="InterPro" id="IPR014027">
    <property type="entry name" value="UDP-Glc/GDP-Man_DH_C"/>
</dbReference>
<dbReference type="SMART" id="SM00984">
    <property type="entry name" value="UDPG_MGDP_dh_C"/>
    <property type="match status" value="1"/>
</dbReference>
<dbReference type="PIRSF" id="PIRSF000124">
    <property type="entry name" value="UDPglc_GDPman_dh"/>
    <property type="match status" value="1"/>
</dbReference>
<keyword evidence="4" id="KW-0812">Transmembrane</keyword>
<dbReference type="InterPro" id="IPR001732">
    <property type="entry name" value="UDP-Glc/GDP-Man_DH_N"/>
</dbReference>
<dbReference type="GO" id="GO:0051287">
    <property type="term" value="F:NAD binding"/>
    <property type="evidence" value="ECO:0007669"/>
    <property type="project" value="InterPro"/>
</dbReference>
<dbReference type="Pfam" id="PF03721">
    <property type="entry name" value="UDPG_MGDP_dh_N"/>
    <property type="match status" value="1"/>
</dbReference>
<dbReference type="GO" id="GO:0016616">
    <property type="term" value="F:oxidoreductase activity, acting on the CH-OH group of donors, NAD or NADP as acceptor"/>
    <property type="evidence" value="ECO:0007669"/>
    <property type="project" value="InterPro"/>
</dbReference>
<evidence type="ECO:0000256" key="2">
    <source>
        <dbReference type="ARBA" id="ARBA00023027"/>
    </source>
</evidence>
<keyword evidence="2" id="KW-0520">NAD</keyword>
<dbReference type="InterPro" id="IPR036220">
    <property type="entry name" value="UDP-Glc/GDP-Man_DH_C_sf"/>
</dbReference>
<dbReference type="Gene3D" id="3.40.50.720">
    <property type="entry name" value="NAD(P)-binding Rossmann-like Domain"/>
    <property type="match status" value="2"/>
</dbReference>
<dbReference type="Pfam" id="PF00984">
    <property type="entry name" value="UDPG_MGDP_dh"/>
    <property type="match status" value="1"/>
</dbReference>
<protein>
    <submittedName>
        <fullName evidence="6">Nucleotide sugar dehydrogenase</fullName>
    </submittedName>
</protein>
<evidence type="ECO:0000256" key="3">
    <source>
        <dbReference type="PIRNR" id="PIRNR000124"/>
    </source>
</evidence>
<keyword evidence="1" id="KW-0560">Oxidoreductase</keyword>
<comment type="similarity">
    <text evidence="3">Belongs to the UDP-glucose/GDP-mannose dehydrogenase family.</text>
</comment>
<dbReference type="SUPFAM" id="SSF48179">
    <property type="entry name" value="6-phosphogluconate dehydrogenase C-terminal domain-like"/>
    <property type="match status" value="1"/>
</dbReference>
<reference evidence="6" key="1">
    <citation type="submission" date="2019-08" db="EMBL/GenBank/DDBJ databases">
        <title>Genomic characterization of a novel candidate phylum (ARYD3) from a high temperature, high salinity tertiary oil reservoir in north central Oklahoma, USA.</title>
        <authorList>
            <person name="Youssef N.H."/>
            <person name="Yadav A."/>
            <person name="Elshahed M.S."/>
        </authorList>
    </citation>
    <scope>NUCLEOTIDE SEQUENCE [LARGE SCALE GENOMIC DNA]</scope>
    <source>
        <strain evidence="6">ARYD3</strain>
    </source>
</reference>